<dbReference type="Proteomes" id="UP000680656">
    <property type="component" value="Chromosome"/>
</dbReference>
<dbReference type="InterPro" id="IPR029057">
    <property type="entry name" value="PRTase-like"/>
</dbReference>
<evidence type="ECO:0000313" key="3">
    <source>
        <dbReference type="Proteomes" id="UP000680656"/>
    </source>
</evidence>
<reference evidence="2 3" key="1">
    <citation type="submission" date="2021-05" db="EMBL/GenBank/DDBJ databases">
        <title>A novel Methanospirillum isolate from a pyrite-forming mixed culture.</title>
        <authorList>
            <person name="Bunk B."/>
            <person name="Sproer C."/>
            <person name="Spring S."/>
            <person name="Pester M."/>
        </authorList>
    </citation>
    <scope>NUCLEOTIDE SEQUENCE [LARGE SCALE GENOMIC DNA]</scope>
    <source>
        <strain evidence="2 3">J.3.6.1-F.2.7.3</strain>
    </source>
</reference>
<dbReference type="KEGG" id="mrtj:KHC33_01300"/>
<dbReference type="GeneID" id="65095778"/>
<dbReference type="Pfam" id="PF00156">
    <property type="entry name" value="Pribosyltran"/>
    <property type="match status" value="1"/>
</dbReference>
<dbReference type="AlphaFoldDB" id="A0A8E7AYN1"/>
<evidence type="ECO:0000259" key="1">
    <source>
        <dbReference type="Pfam" id="PF00156"/>
    </source>
</evidence>
<dbReference type="InterPro" id="IPR000836">
    <property type="entry name" value="PRTase_dom"/>
</dbReference>
<organism evidence="2 3">
    <name type="scientific">Methanospirillum purgamenti</name>
    <dbReference type="NCBI Taxonomy" id="2834276"/>
    <lineage>
        <taxon>Archaea</taxon>
        <taxon>Methanobacteriati</taxon>
        <taxon>Methanobacteriota</taxon>
        <taxon>Stenosarchaea group</taxon>
        <taxon>Methanomicrobia</taxon>
        <taxon>Methanomicrobiales</taxon>
        <taxon>Methanospirillaceae</taxon>
        <taxon>Methanospirillum</taxon>
    </lineage>
</organism>
<name>A0A8E7AYN1_9EURY</name>
<dbReference type="RefSeq" id="WP_214420000.1">
    <property type="nucleotide sequence ID" value="NZ_CP075546.1"/>
</dbReference>
<accession>A0A8E7AYN1</accession>
<dbReference type="Gene3D" id="3.40.50.2020">
    <property type="match status" value="1"/>
</dbReference>
<proteinExistence type="predicted"/>
<dbReference type="CDD" id="cd06223">
    <property type="entry name" value="PRTases_typeI"/>
    <property type="match status" value="1"/>
</dbReference>
<protein>
    <recommendedName>
        <fullName evidence="1">Phosphoribosyltransferase domain-containing protein</fullName>
    </recommendedName>
</protein>
<gene>
    <name evidence="2" type="ORF">KHC33_01300</name>
</gene>
<evidence type="ECO:0000313" key="2">
    <source>
        <dbReference type="EMBL" id="QVV89200.1"/>
    </source>
</evidence>
<keyword evidence="3" id="KW-1185">Reference proteome</keyword>
<dbReference type="EMBL" id="CP075546">
    <property type="protein sequence ID" value="QVV89200.1"/>
    <property type="molecule type" value="Genomic_DNA"/>
</dbReference>
<sequence length="314" mass="36283">MNFITYAQLNNDICNNLHKLPIDIDLIVGIPRSGLLVAAIIALYRNIPFTDIDSLLNEKMYNLGLTRKSEDWIHSIDEAKHILIVDDSISTCEAMKKAKEQINKSSLNCQKTFCVAYALPTNFRTVDICFKICNHPRMFEWNYMHHWGLKHACMDIDGVLCADPGFFQNDDSKKYENFLLNAAPKLIPTQPVGYLVTSRLEKYRGLTELWLNKNCIEYNNLIMLHVPDAATRLRTICHGEFKGEVYKKTDSFIFIESSYEQAVEICKIAKKPVFCTENNLLIKPDEISAHLLNLLNDWRITSKRMFRKIIGKRK</sequence>
<feature type="domain" description="Phosphoribosyltransferase" evidence="1">
    <location>
        <begin position="12"/>
        <end position="118"/>
    </location>
</feature>
<dbReference type="SUPFAM" id="SSF53271">
    <property type="entry name" value="PRTase-like"/>
    <property type="match status" value="1"/>
</dbReference>